<feature type="region of interest" description="Disordered" evidence="1">
    <location>
        <begin position="420"/>
        <end position="460"/>
    </location>
</feature>
<feature type="compositionally biased region" description="Polar residues" evidence="1">
    <location>
        <begin position="420"/>
        <end position="430"/>
    </location>
</feature>
<name>A0A5C3L3R2_COPMA</name>
<protein>
    <submittedName>
        <fullName evidence="3">Uncharacterized protein</fullName>
    </submittedName>
</protein>
<dbReference type="Proteomes" id="UP000307440">
    <property type="component" value="Unassembled WGS sequence"/>
</dbReference>
<dbReference type="STRING" id="230819.A0A5C3L3R2"/>
<feature type="transmembrane region" description="Helical" evidence="2">
    <location>
        <begin position="91"/>
        <end position="113"/>
    </location>
</feature>
<reference evidence="3 4" key="1">
    <citation type="journal article" date="2019" name="Nat. Ecol. Evol.">
        <title>Megaphylogeny resolves global patterns of mushroom evolution.</title>
        <authorList>
            <person name="Varga T."/>
            <person name="Krizsan K."/>
            <person name="Foldi C."/>
            <person name="Dima B."/>
            <person name="Sanchez-Garcia M."/>
            <person name="Sanchez-Ramirez S."/>
            <person name="Szollosi G.J."/>
            <person name="Szarkandi J.G."/>
            <person name="Papp V."/>
            <person name="Albert L."/>
            <person name="Andreopoulos W."/>
            <person name="Angelini C."/>
            <person name="Antonin V."/>
            <person name="Barry K.W."/>
            <person name="Bougher N.L."/>
            <person name="Buchanan P."/>
            <person name="Buyck B."/>
            <person name="Bense V."/>
            <person name="Catcheside P."/>
            <person name="Chovatia M."/>
            <person name="Cooper J."/>
            <person name="Damon W."/>
            <person name="Desjardin D."/>
            <person name="Finy P."/>
            <person name="Geml J."/>
            <person name="Haridas S."/>
            <person name="Hughes K."/>
            <person name="Justo A."/>
            <person name="Karasinski D."/>
            <person name="Kautmanova I."/>
            <person name="Kiss B."/>
            <person name="Kocsube S."/>
            <person name="Kotiranta H."/>
            <person name="LaButti K.M."/>
            <person name="Lechner B.E."/>
            <person name="Liimatainen K."/>
            <person name="Lipzen A."/>
            <person name="Lukacs Z."/>
            <person name="Mihaltcheva S."/>
            <person name="Morgado L.N."/>
            <person name="Niskanen T."/>
            <person name="Noordeloos M.E."/>
            <person name="Ohm R.A."/>
            <person name="Ortiz-Santana B."/>
            <person name="Ovrebo C."/>
            <person name="Racz N."/>
            <person name="Riley R."/>
            <person name="Savchenko A."/>
            <person name="Shiryaev A."/>
            <person name="Soop K."/>
            <person name="Spirin V."/>
            <person name="Szebenyi C."/>
            <person name="Tomsovsky M."/>
            <person name="Tulloss R.E."/>
            <person name="Uehling J."/>
            <person name="Grigoriev I.V."/>
            <person name="Vagvolgyi C."/>
            <person name="Papp T."/>
            <person name="Martin F.M."/>
            <person name="Miettinen O."/>
            <person name="Hibbett D.S."/>
            <person name="Nagy L.G."/>
        </authorList>
    </citation>
    <scope>NUCLEOTIDE SEQUENCE [LARGE SCALE GENOMIC DNA]</scope>
    <source>
        <strain evidence="3 4">CBS 121175</strain>
    </source>
</reference>
<dbReference type="OrthoDB" id="2670057at2759"/>
<evidence type="ECO:0000256" key="1">
    <source>
        <dbReference type="SAM" id="MobiDB-lite"/>
    </source>
</evidence>
<feature type="compositionally biased region" description="Polar residues" evidence="1">
    <location>
        <begin position="317"/>
        <end position="330"/>
    </location>
</feature>
<feature type="region of interest" description="Disordered" evidence="1">
    <location>
        <begin position="124"/>
        <end position="144"/>
    </location>
</feature>
<feature type="compositionally biased region" description="Basic and acidic residues" evidence="1">
    <location>
        <begin position="1"/>
        <end position="12"/>
    </location>
</feature>
<feature type="region of interest" description="Disordered" evidence="1">
    <location>
        <begin position="298"/>
        <end position="340"/>
    </location>
</feature>
<keyword evidence="4" id="KW-1185">Reference proteome</keyword>
<keyword evidence="2" id="KW-0472">Membrane</keyword>
<dbReference type="EMBL" id="ML210167">
    <property type="protein sequence ID" value="TFK27193.1"/>
    <property type="molecule type" value="Genomic_DNA"/>
</dbReference>
<gene>
    <name evidence="3" type="ORF">FA15DRAFT_228745</name>
</gene>
<feature type="region of interest" description="Disordered" evidence="1">
    <location>
        <begin position="44"/>
        <end position="83"/>
    </location>
</feature>
<organism evidence="3 4">
    <name type="scientific">Coprinopsis marcescibilis</name>
    <name type="common">Agaric fungus</name>
    <name type="synonym">Psathyrella marcescibilis</name>
    <dbReference type="NCBI Taxonomy" id="230819"/>
    <lineage>
        <taxon>Eukaryota</taxon>
        <taxon>Fungi</taxon>
        <taxon>Dikarya</taxon>
        <taxon>Basidiomycota</taxon>
        <taxon>Agaricomycotina</taxon>
        <taxon>Agaricomycetes</taxon>
        <taxon>Agaricomycetidae</taxon>
        <taxon>Agaricales</taxon>
        <taxon>Agaricineae</taxon>
        <taxon>Psathyrellaceae</taxon>
        <taxon>Coprinopsis</taxon>
    </lineage>
</organism>
<dbReference type="AlphaFoldDB" id="A0A5C3L3R2"/>
<evidence type="ECO:0000313" key="4">
    <source>
        <dbReference type="Proteomes" id="UP000307440"/>
    </source>
</evidence>
<sequence>MVAVALERRQDPDVGTNPTASGVINSAVQGGTSLASAATELALDPSASPTRPNAGPAWSDSYTGTSTIAPVDTGTSAGSNGASQSISTGTVVGACIGALVGAIILILIGLFFYKRQSRELERRKAAAAVRPDNQSGKGSAREKAYKQLDEKDGFQDKWEGMDGKPVAPGAAPAVAPVVAAAAVATAAQTQQPPTNTSLEKMDMFKKPASAISVVTDEPGFEIKDHPYSQANLTKTPEPAELLGRETKDSTLSWAESTSSSLAIPTPAIVSKTHHWESAEVINAPEPQTAQVEVARMGSRNPFFGGKSDNVALPPRKGSQTSLPNRSRSNSTATVQQQHVQTQVPLVPKVNDSAAEKKDRVVSIDPFNDPLPAPTFIKHQPTGSASSAASNERAIKQLVEAAGMNLSQDEVQRRLKAISMQPSLISNSGDSMYTDADPDYDNETAMQHFPAPPSSSGHTAK</sequence>
<feature type="region of interest" description="Disordered" evidence="1">
    <location>
        <begin position="1"/>
        <end position="23"/>
    </location>
</feature>
<accession>A0A5C3L3R2</accession>
<feature type="compositionally biased region" description="Low complexity" evidence="1">
    <location>
        <begin position="331"/>
        <end position="340"/>
    </location>
</feature>
<feature type="compositionally biased region" description="Polar residues" evidence="1">
    <location>
        <begin position="60"/>
        <end position="83"/>
    </location>
</feature>
<proteinExistence type="predicted"/>
<keyword evidence="2" id="KW-0812">Transmembrane</keyword>
<evidence type="ECO:0000256" key="2">
    <source>
        <dbReference type="SAM" id="Phobius"/>
    </source>
</evidence>
<evidence type="ECO:0000313" key="3">
    <source>
        <dbReference type="EMBL" id="TFK27193.1"/>
    </source>
</evidence>
<keyword evidence="2" id="KW-1133">Transmembrane helix</keyword>